<dbReference type="EMBL" id="MU251541">
    <property type="protein sequence ID" value="KAG9232579.1"/>
    <property type="molecule type" value="Genomic_DNA"/>
</dbReference>
<dbReference type="AlphaFoldDB" id="A0A9P7YF44"/>
<comment type="caution">
    <text evidence="2">The sequence shown here is derived from an EMBL/GenBank/DDBJ whole genome shotgun (WGS) entry which is preliminary data.</text>
</comment>
<keyword evidence="3" id="KW-1185">Reference proteome</keyword>
<feature type="compositionally biased region" description="Polar residues" evidence="1">
    <location>
        <begin position="41"/>
        <end position="50"/>
    </location>
</feature>
<reference evidence="2" key="1">
    <citation type="journal article" date="2021" name="IMA Fungus">
        <title>Genomic characterization of three marine fungi, including Emericellopsis atlantica sp. nov. with signatures of a generalist lifestyle and marine biomass degradation.</title>
        <authorList>
            <person name="Hagestad O.C."/>
            <person name="Hou L."/>
            <person name="Andersen J.H."/>
            <person name="Hansen E.H."/>
            <person name="Altermark B."/>
            <person name="Li C."/>
            <person name="Kuhnert E."/>
            <person name="Cox R.J."/>
            <person name="Crous P.W."/>
            <person name="Spatafora J.W."/>
            <person name="Lail K."/>
            <person name="Amirebrahimi M."/>
            <person name="Lipzen A."/>
            <person name="Pangilinan J."/>
            <person name="Andreopoulos W."/>
            <person name="Hayes R.D."/>
            <person name="Ng V."/>
            <person name="Grigoriev I.V."/>
            <person name="Jackson S.A."/>
            <person name="Sutton T.D.S."/>
            <person name="Dobson A.D.W."/>
            <person name="Rama T."/>
        </authorList>
    </citation>
    <scope>NUCLEOTIDE SEQUENCE</scope>
    <source>
        <strain evidence="2">TRa018bII</strain>
    </source>
</reference>
<evidence type="ECO:0000313" key="3">
    <source>
        <dbReference type="Proteomes" id="UP000824998"/>
    </source>
</evidence>
<protein>
    <submittedName>
        <fullName evidence="2">Uncharacterized protein</fullName>
    </submittedName>
</protein>
<proteinExistence type="predicted"/>
<sequence>MLLVGSRVTHEEEQEARRRARPWMSESKSNTAPLLDPPPSQASQRLQSGHLTRRHASEPLSTHPASIHPSIHPCIRRRRPPAPLSPSIAFDEADETFTGRRSLAPARDSRLDRGGGFGGPTASARHESEGASRRQETSRGKVAGCAVAPGEGGLGHGGVELVREGRRGGCGMKRRAEWRGEWNGEESGTGRRESWTKPRSPLTIKVGSHVIHLLVSPRGAHVPERSMRHLGHPVNPRVLLVREKGVIKVAGWTG</sequence>
<gene>
    <name evidence="2" type="ORF">BJ875DRAFT_514196</name>
</gene>
<accession>A0A9P7YF44</accession>
<evidence type="ECO:0000313" key="2">
    <source>
        <dbReference type="EMBL" id="KAG9232579.1"/>
    </source>
</evidence>
<evidence type="ECO:0000256" key="1">
    <source>
        <dbReference type="SAM" id="MobiDB-lite"/>
    </source>
</evidence>
<feature type="compositionally biased region" description="Basic and acidic residues" evidence="1">
    <location>
        <begin position="124"/>
        <end position="139"/>
    </location>
</feature>
<name>A0A9P7YF44_9HELO</name>
<organism evidence="2 3">
    <name type="scientific">Amylocarpus encephaloides</name>
    <dbReference type="NCBI Taxonomy" id="45428"/>
    <lineage>
        <taxon>Eukaryota</taxon>
        <taxon>Fungi</taxon>
        <taxon>Dikarya</taxon>
        <taxon>Ascomycota</taxon>
        <taxon>Pezizomycotina</taxon>
        <taxon>Leotiomycetes</taxon>
        <taxon>Helotiales</taxon>
        <taxon>Helotiales incertae sedis</taxon>
        <taxon>Amylocarpus</taxon>
    </lineage>
</organism>
<feature type="compositionally biased region" description="Basic and acidic residues" evidence="1">
    <location>
        <begin position="8"/>
        <end position="17"/>
    </location>
</feature>
<dbReference type="Proteomes" id="UP000824998">
    <property type="component" value="Unassembled WGS sequence"/>
</dbReference>
<feature type="region of interest" description="Disordered" evidence="1">
    <location>
        <begin position="1"/>
        <end position="141"/>
    </location>
</feature>